<comment type="caution">
    <text evidence="5">The sequence shown here is derived from an EMBL/GenBank/DDBJ whole genome shotgun (WGS) entry which is preliminary data.</text>
</comment>
<keyword evidence="2" id="KW-0125">Carotenoid biosynthesis</keyword>
<accession>A0A9P1DQ31</accession>
<dbReference type="Pfam" id="PF01593">
    <property type="entry name" value="Amino_oxidase"/>
    <property type="match status" value="1"/>
</dbReference>
<evidence type="ECO:0000313" key="6">
    <source>
        <dbReference type="EMBL" id="CAL1166802.1"/>
    </source>
</evidence>
<evidence type="ECO:0000256" key="1">
    <source>
        <dbReference type="ARBA" id="ARBA00004829"/>
    </source>
</evidence>
<dbReference type="GO" id="GO:0016491">
    <property type="term" value="F:oxidoreductase activity"/>
    <property type="evidence" value="ECO:0007669"/>
    <property type="project" value="UniProtKB-KW"/>
</dbReference>
<dbReference type="InterPro" id="IPR002937">
    <property type="entry name" value="Amino_oxidase"/>
</dbReference>
<dbReference type="InterPro" id="IPR014105">
    <property type="entry name" value="Carotenoid/retinoid_OxRdtase"/>
</dbReference>
<keyword evidence="8" id="KW-1185">Reference proteome</keyword>
<comment type="pathway">
    <text evidence="1">Carotenoid biosynthesis.</text>
</comment>
<feature type="domain" description="Amine oxidase" evidence="4">
    <location>
        <begin position="682"/>
        <end position="971"/>
    </location>
</feature>
<dbReference type="GO" id="GO:0016117">
    <property type="term" value="P:carotenoid biosynthetic process"/>
    <property type="evidence" value="ECO:0007669"/>
    <property type="project" value="UniProtKB-KW"/>
</dbReference>
<dbReference type="PANTHER" id="PTHR43734">
    <property type="entry name" value="PHYTOENE DESATURASE"/>
    <property type="match status" value="1"/>
</dbReference>
<evidence type="ECO:0000313" key="8">
    <source>
        <dbReference type="Proteomes" id="UP001152797"/>
    </source>
</evidence>
<dbReference type="NCBIfam" id="TIGR02734">
    <property type="entry name" value="crtI_fam"/>
    <property type="match status" value="1"/>
</dbReference>
<evidence type="ECO:0000313" key="7">
    <source>
        <dbReference type="EMBL" id="CAL4800739.1"/>
    </source>
</evidence>
<evidence type="ECO:0000259" key="4">
    <source>
        <dbReference type="Pfam" id="PF01593"/>
    </source>
</evidence>
<dbReference type="EMBL" id="CAMXCT030005857">
    <property type="protein sequence ID" value="CAL4800739.1"/>
    <property type="molecule type" value="Genomic_DNA"/>
</dbReference>
<dbReference type="EMBL" id="CAMXCT010005857">
    <property type="protein sequence ID" value="CAI4013427.1"/>
    <property type="molecule type" value="Genomic_DNA"/>
</dbReference>
<keyword evidence="3" id="KW-0560">Oxidoreductase</keyword>
<organism evidence="5">
    <name type="scientific">Cladocopium goreaui</name>
    <dbReference type="NCBI Taxonomy" id="2562237"/>
    <lineage>
        <taxon>Eukaryota</taxon>
        <taxon>Sar</taxon>
        <taxon>Alveolata</taxon>
        <taxon>Dinophyceae</taxon>
        <taxon>Suessiales</taxon>
        <taxon>Symbiodiniaceae</taxon>
        <taxon>Cladocopium</taxon>
    </lineage>
</organism>
<evidence type="ECO:0000313" key="5">
    <source>
        <dbReference type="EMBL" id="CAI4013427.1"/>
    </source>
</evidence>
<evidence type="ECO:0000256" key="2">
    <source>
        <dbReference type="ARBA" id="ARBA00022746"/>
    </source>
</evidence>
<reference evidence="6" key="2">
    <citation type="submission" date="2024-04" db="EMBL/GenBank/DDBJ databases">
        <authorList>
            <person name="Chen Y."/>
            <person name="Shah S."/>
            <person name="Dougan E. K."/>
            <person name="Thang M."/>
            <person name="Chan C."/>
        </authorList>
    </citation>
    <scope>NUCLEOTIDE SEQUENCE [LARGE SCALE GENOMIC DNA]</scope>
</reference>
<dbReference type="OrthoDB" id="7777654at2759"/>
<dbReference type="InterPro" id="IPR036188">
    <property type="entry name" value="FAD/NAD-bd_sf"/>
</dbReference>
<evidence type="ECO:0000256" key="3">
    <source>
        <dbReference type="ARBA" id="ARBA00023002"/>
    </source>
</evidence>
<name>A0A9P1DQ31_9DINO</name>
<dbReference type="PANTHER" id="PTHR43734:SF1">
    <property type="entry name" value="PHYTOENE DESATURASE"/>
    <property type="match status" value="1"/>
</dbReference>
<sequence length="1207" mass="133797">MSEIRLDNTPQVRLFSLSHVTSEYAEADATKQGWDPSLGPTWQLRNAQQESPSISDDLNTASDFGLVLQDGQGQGQATPPISFAWPKPVTYRRITQNPTKICEWQQQQQANKAKLDATLAKFKNMKFPSHWKPLKKSVQNGFGSSGSNSFDLQTFGQGQFPQARKVVKQHPNSMPCGIICQLHYDGGGSVQYHDASGASVCLPFLQCAKLRIGQQVAFAVSQRGEVIDIEVCGGQQENSNKNAGCDPLALEISDWIPSVLPTTKVSRELQTRRLQRSIGKFNNATPDERMEMLTQAERLLESLLNEATLDGNAICRLVCRCVGWLHPEKNAQASVESKCVADAVAGVSQSTNLQCRVRRLLILALSSLDLSDITTYQAVETAVAYIAQLMKACDDKASRARQWQRLGELIGNFGGGDCDDCANQPGRSQDTPGRPKVGILCSQDPGTFLEANHETKMLKRQITGEDRAGMLEGAYYPSKKVKGLDSVFSSDEAVRLECPMCHESISSNWYWKHPKTEDVYVLVPSKGHSACNRKVGKRCYWRADGKPTLLDNFQQLDFCPHHRRRVVCRDCGGSQICCHQKPWYHCAVCKMRPRIRKKSVKPQNGKASYGDQASFRLAFRKAGWLALPLLGRMGLPWQYWENHGRMLMVNGPQQVAVALVTVRAMPATRKRKGRALVVGGGVAGLATAAQLAREGMEVTLFEKNSEVGGRCQSMQSTTVKGYRWDTGPSLLLLPKKYEDAYKRLGSDIKKELNLKRVDPPYRVTFGDESFVDVDYDPMKMTEQMEKFEPGCTSNYYRFLSVARRMLDMGLERFVDRQFESWPELVDPIGLLPEMILKGWFSIPLVNMLFSIDDLLKAWFQDERLRALFSFQTLYVGLTPYNSPGALCLLAGTDLTDGVWYPMGGWKGVKDTLAGLAQQHGVEIKTNVAVEEVIVSGGRAVGVKLQGGVEERGDVVVVNADTPYAYQKLLEHTGQASAADAPSVESTAEDLDGREYSCGVIAFFWAVDCKVDYLRHHTIFLGTPFEEKKAWTPILEASKMPERPNFYVHCPTRTDPSAAPEGCESIMVLFPVANMQQMAEAGFVPGEKGEVYRELRAAARKVILQRFKDAGCGDIEKHIVEETVRDPEVIGELYNLHHGATFGLSHGLLPWQGGLAMTRPAPRAPEVDKLYFVGAGTRPGNGVPLVLMGAGLTSQLILDDLKISKVPS</sequence>
<reference evidence="5" key="1">
    <citation type="submission" date="2022-10" db="EMBL/GenBank/DDBJ databases">
        <authorList>
            <person name="Chen Y."/>
            <person name="Dougan E. K."/>
            <person name="Chan C."/>
            <person name="Rhodes N."/>
            <person name="Thang M."/>
        </authorList>
    </citation>
    <scope>NUCLEOTIDE SEQUENCE</scope>
</reference>
<gene>
    <name evidence="5" type="ORF">C1SCF055_LOCUS38398</name>
</gene>
<protein>
    <submittedName>
        <fullName evidence="7">Zeta-carotene-forming phytoene desaturase</fullName>
    </submittedName>
</protein>
<dbReference type="SUPFAM" id="SSF51905">
    <property type="entry name" value="FAD/NAD(P)-binding domain"/>
    <property type="match status" value="1"/>
</dbReference>
<dbReference type="EMBL" id="CAMXCT020005857">
    <property type="protein sequence ID" value="CAL1166802.1"/>
    <property type="molecule type" value="Genomic_DNA"/>
</dbReference>
<dbReference type="Gene3D" id="3.50.50.60">
    <property type="entry name" value="FAD/NAD(P)-binding domain"/>
    <property type="match status" value="2"/>
</dbReference>
<dbReference type="PRINTS" id="PR00419">
    <property type="entry name" value="ADXRDTASE"/>
</dbReference>
<proteinExistence type="predicted"/>
<dbReference type="Proteomes" id="UP001152797">
    <property type="component" value="Unassembled WGS sequence"/>
</dbReference>
<dbReference type="AlphaFoldDB" id="A0A9P1DQ31"/>